<evidence type="ECO:0000313" key="13">
    <source>
        <dbReference type="EMBL" id="KAK3691436.1"/>
    </source>
</evidence>
<dbReference type="AlphaFoldDB" id="A0AAE0XE95"/>
<feature type="transmembrane region" description="Helical" evidence="12">
    <location>
        <begin position="342"/>
        <end position="362"/>
    </location>
</feature>
<dbReference type="PROSITE" id="PS50283">
    <property type="entry name" value="NA_SOLUT_SYMP_3"/>
    <property type="match status" value="1"/>
</dbReference>
<comment type="subcellular location">
    <subcellularLocation>
        <location evidence="1">Cell membrane</location>
        <topology evidence="1">Multi-pass membrane protein</topology>
    </subcellularLocation>
</comment>
<feature type="transmembrane region" description="Helical" evidence="12">
    <location>
        <begin position="382"/>
        <end position="403"/>
    </location>
</feature>
<feature type="transmembrane region" description="Helical" evidence="12">
    <location>
        <begin position="415"/>
        <end position="433"/>
    </location>
</feature>
<keyword evidence="10" id="KW-0739">Sodium transport</keyword>
<comment type="caution">
    <text evidence="13">The sequence shown here is derived from an EMBL/GenBank/DDBJ whole genome shotgun (WGS) entry which is preliminary data.</text>
</comment>
<dbReference type="InterPro" id="IPR051163">
    <property type="entry name" value="Sodium:Solute_Symporter_SSF"/>
</dbReference>
<evidence type="ECO:0000256" key="2">
    <source>
        <dbReference type="ARBA" id="ARBA00006434"/>
    </source>
</evidence>
<evidence type="ECO:0000256" key="8">
    <source>
        <dbReference type="ARBA" id="ARBA00023065"/>
    </source>
</evidence>
<evidence type="ECO:0000256" key="10">
    <source>
        <dbReference type="ARBA" id="ARBA00023201"/>
    </source>
</evidence>
<keyword evidence="7" id="KW-0915">Sodium</keyword>
<evidence type="ECO:0000256" key="12">
    <source>
        <dbReference type="SAM" id="Phobius"/>
    </source>
</evidence>
<proteinExistence type="inferred from homology"/>
<evidence type="ECO:0000256" key="4">
    <source>
        <dbReference type="ARBA" id="ARBA00022475"/>
    </source>
</evidence>
<keyword evidence="14" id="KW-1185">Reference proteome</keyword>
<gene>
    <name evidence="13" type="ORF">RRG08_036238</name>
</gene>
<feature type="transmembrane region" description="Helical" evidence="12">
    <location>
        <begin position="445"/>
        <end position="468"/>
    </location>
</feature>
<feature type="transmembrane region" description="Helical" evidence="12">
    <location>
        <begin position="279"/>
        <end position="306"/>
    </location>
</feature>
<feature type="transmembrane region" description="Helical" evidence="12">
    <location>
        <begin position="54"/>
        <end position="74"/>
    </location>
</feature>
<keyword evidence="8" id="KW-0406">Ion transport</keyword>
<reference evidence="13" key="1">
    <citation type="journal article" date="2023" name="G3 (Bethesda)">
        <title>A reference genome for the long-term kleptoplast-retaining sea slug Elysia crispata morphotype clarki.</title>
        <authorList>
            <person name="Eastman K.E."/>
            <person name="Pendleton A.L."/>
            <person name="Shaikh M.A."/>
            <person name="Suttiyut T."/>
            <person name="Ogas R."/>
            <person name="Tomko P."/>
            <person name="Gavelis G."/>
            <person name="Widhalm J.R."/>
            <person name="Wisecaver J.H."/>
        </authorList>
    </citation>
    <scope>NUCLEOTIDE SEQUENCE</scope>
    <source>
        <strain evidence="13">ECLA1</strain>
    </source>
</reference>
<comment type="similarity">
    <text evidence="2 11">Belongs to the sodium:solute symporter (SSF) (TC 2.A.21) family.</text>
</comment>
<protein>
    <recommendedName>
        <fullName evidence="15">Sodium-coupled monocarboxylate transporter 1</fullName>
    </recommendedName>
</protein>
<name>A0AAE0XE95_9GAST</name>
<feature type="transmembrane region" description="Helical" evidence="12">
    <location>
        <begin position="15"/>
        <end position="34"/>
    </location>
</feature>
<evidence type="ECO:0008006" key="15">
    <source>
        <dbReference type="Google" id="ProtNLM"/>
    </source>
</evidence>
<dbReference type="Pfam" id="PF00474">
    <property type="entry name" value="SSF"/>
    <property type="match status" value="1"/>
</dbReference>
<dbReference type="NCBIfam" id="TIGR00813">
    <property type="entry name" value="sss"/>
    <property type="match status" value="1"/>
</dbReference>
<evidence type="ECO:0000256" key="11">
    <source>
        <dbReference type="RuleBase" id="RU362091"/>
    </source>
</evidence>
<dbReference type="PANTHER" id="PTHR42985">
    <property type="entry name" value="SODIUM-COUPLED MONOCARBOXYLATE TRANSPORTER"/>
    <property type="match status" value="1"/>
</dbReference>
<organism evidence="13 14">
    <name type="scientific">Elysia crispata</name>
    <name type="common">lettuce slug</name>
    <dbReference type="NCBI Taxonomy" id="231223"/>
    <lineage>
        <taxon>Eukaryota</taxon>
        <taxon>Metazoa</taxon>
        <taxon>Spiralia</taxon>
        <taxon>Lophotrochozoa</taxon>
        <taxon>Mollusca</taxon>
        <taxon>Gastropoda</taxon>
        <taxon>Heterobranchia</taxon>
        <taxon>Euthyneura</taxon>
        <taxon>Panpulmonata</taxon>
        <taxon>Sacoglossa</taxon>
        <taxon>Placobranchoidea</taxon>
        <taxon>Plakobranchidae</taxon>
        <taxon>Elysia</taxon>
    </lineage>
</organism>
<dbReference type="Proteomes" id="UP001283361">
    <property type="component" value="Unassembled WGS sequence"/>
</dbReference>
<evidence type="ECO:0000256" key="6">
    <source>
        <dbReference type="ARBA" id="ARBA00022989"/>
    </source>
</evidence>
<feature type="transmembrane region" description="Helical" evidence="12">
    <location>
        <begin position="86"/>
        <end position="108"/>
    </location>
</feature>
<feature type="transmembrane region" description="Helical" evidence="12">
    <location>
        <begin position="161"/>
        <end position="180"/>
    </location>
</feature>
<dbReference type="InterPro" id="IPR001734">
    <property type="entry name" value="Na/solute_symporter"/>
</dbReference>
<dbReference type="Gene3D" id="1.20.1730.10">
    <property type="entry name" value="Sodium/glucose cotransporter"/>
    <property type="match status" value="1"/>
</dbReference>
<evidence type="ECO:0000256" key="3">
    <source>
        <dbReference type="ARBA" id="ARBA00022448"/>
    </source>
</evidence>
<evidence type="ECO:0000256" key="7">
    <source>
        <dbReference type="ARBA" id="ARBA00023053"/>
    </source>
</evidence>
<accession>A0AAE0XE95</accession>
<keyword evidence="3" id="KW-0813">Transport</keyword>
<dbReference type="InterPro" id="IPR038377">
    <property type="entry name" value="Na/Glc_symporter_sf"/>
</dbReference>
<dbReference type="GO" id="GO:0006814">
    <property type="term" value="P:sodium ion transport"/>
    <property type="evidence" value="ECO:0007669"/>
    <property type="project" value="UniProtKB-KW"/>
</dbReference>
<evidence type="ECO:0000313" key="14">
    <source>
        <dbReference type="Proteomes" id="UP001283361"/>
    </source>
</evidence>
<evidence type="ECO:0000256" key="5">
    <source>
        <dbReference type="ARBA" id="ARBA00022692"/>
    </source>
</evidence>
<keyword evidence="9 12" id="KW-0472">Membrane</keyword>
<dbReference type="GO" id="GO:0015293">
    <property type="term" value="F:symporter activity"/>
    <property type="evidence" value="ECO:0007669"/>
    <property type="project" value="TreeGrafter"/>
</dbReference>
<keyword evidence="4" id="KW-1003">Cell membrane</keyword>
<feature type="transmembrane region" description="Helical" evidence="12">
    <location>
        <begin position="543"/>
        <end position="564"/>
    </location>
</feature>
<keyword evidence="5 12" id="KW-0812">Transmembrane</keyword>
<sequence>MASQSDSIKFSTTDFIFLALMLGGSMAIGIFIAVRGNKKKTKEEYLLGGRHMTAIPVCLSLFATFQSAISLLGVPTEVYTYGTMMVYSQLGLILSYLIVLVTVIPLMYPLGLTSVYEYLSLRYRSRSLQVLGAAMGVSANLAYMTVALLSPALALETAVGIPLWMSICLVGSIGTVYTTLGGIKSVIWTDVFQSAIIFAGIFTVLVKGTMDVGGADKVWQIGADSGRLQFDEVSLDPRVRHTVWNQSFGSVFYWLAIHFSQSSVQRVMSTRAIGEANKVYIFTIPLVGVYGVTMCATGLVILAYFFSIGCDPLAAGFIQNKNQVVPYFVLHALRFLPGLPGLYISTIFSGALSTLSSGINSLSANTVEDFLAGPLRGRSESAVTTITKLLVCFFGLLIIGLAYLAKEFQGPITQITYTLISASSGPALGLFLLSGLFPQANSPGALVGLLAGSVVSVWQATGSFLFGYRAPTLPQGPTHLCLTDNSTAYNTTTPGYDFTSGSADLYMSPWSPNFTTPYSYLNTTTASTLGLGEREFSFYDLSYTLNPVLGTVMTVLIGLTVSLLTRPFLTDVHSPEANLLFPFCRHFWYSDRDVLNAEMKSIRQDIEE</sequence>
<dbReference type="GO" id="GO:0005886">
    <property type="term" value="C:plasma membrane"/>
    <property type="evidence" value="ECO:0007669"/>
    <property type="project" value="UniProtKB-SubCell"/>
</dbReference>
<evidence type="ECO:0000256" key="9">
    <source>
        <dbReference type="ARBA" id="ARBA00023136"/>
    </source>
</evidence>
<feature type="transmembrane region" description="Helical" evidence="12">
    <location>
        <begin position="128"/>
        <end position="149"/>
    </location>
</feature>
<dbReference type="EMBL" id="JAWDGP010008094">
    <property type="protein sequence ID" value="KAK3691436.1"/>
    <property type="molecule type" value="Genomic_DNA"/>
</dbReference>
<evidence type="ECO:0000256" key="1">
    <source>
        <dbReference type="ARBA" id="ARBA00004651"/>
    </source>
</evidence>
<dbReference type="PANTHER" id="PTHR42985:SF2">
    <property type="entry name" value="SODIUM-DEPENDENT MULTIVITAMIN TRANSPORTER"/>
    <property type="match status" value="1"/>
</dbReference>
<keyword evidence="6 12" id="KW-1133">Transmembrane helix</keyword>